<proteinExistence type="predicted"/>
<protein>
    <submittedName>
        <fullName evidence="1">Uncharacterized protein</fullName>
    </submittedName>
</protein>
<organism evidence="1 2">
    <name type="scientific">Araneus ventricosus</name>
    <name type="common">Orbweaver spider</name>
    <name type="synonym">Epeira ventricosa</name>
    <dbReference type="NCBI Taxonomy" id="182803"/>
    <lineage>
        <taxon>Eukaryota</taxon>
        <taxon>Metazoa</taxon>
        <taxon>Ecdysozoa</taxon>
        <taxon>Arthropoda</taxon>
        <taxon>Chelicerata</taxon>
        <taxon>Arachnida</taxon>
        <taxon>Araneae</taxon>
        <taxon>Araneomorphae</taxon>
        <taxon>Entelegynae</taxon>
        <taxon>Araneoidea</taxon>
        <taxon>Araneidae</taxon>
        <taxon>Araneus</taxon>
    </lineage>
</organism>
<keyword evidence="2" id="KW-1185">Reference proteome</keyword>
<dbReference type="OrthoDB" id="5077812at2759"/>
<gene>
    <name evidence="1" type="ORF">AVEN_264784_1</name>
</gene>
<comment type="caution">
    <text evidence="1">The sequence shown here is derived from an EMBL/GenBank/DDBJ whole genome shotgun (WGS) entry which is preliminary data.</text>
</comment>
<dbReference type="AlphaFoldDB" id="A0A4Y2S1W1"/>
<reference evidence="1 2" key="1">
    <citation type="journal article" date="2019" name="Sci. Rep.">
        <title>Orb-weaving spider Araneus ventricosus genome elucidates the spidroin gene catalogue.</title>
        <authorList>
            <person name="Kono N."/>
            <person name="Nakamura H."/>
            <person name="Ohtoshi R."/>
            <person name="Moran D.A.P."/>
            <person name="Shinohara A."/>
            <person name="Yoshida Y."/>
            <person name="Fujiwara M."/>
            <person name="Mori M."/>
            <person name="Tomita M."/>
            <person name="Arakawa K."/>
        </authorList>
    </citation>
    <scope>NUCLEOTIDE SEQUENCE [LARGE SCALE GENOMIC DNA]</scope>
</reference>
<accession>A0A4Y2S1W1</accession>
<dbReference type="EMBL" id="BGPR01149321">
    <property type="protein sequence ID" value="GBN82158.1"/>
    <property type="molecule type" value="Genomic_DNA"/>
</dbReference>
<sequence length="82" mass="9179">MGLKEAIIRASQRNETTKIWTDSLSSDMAVLDPHTPHQLVRAVSPFSHRIEIFWLDGSKPMLGIGVMKKPTLSPKKPSRKAL</sequence>
<name>A0A4Y2S1W1_ARAVE</name>
<evidence type="ECO:0000313" key="1">
    <source>
        <dbReference type="EMBL" id="GBN82158.1"/>
    </source>
</evidence>
<dbReference type="Proteomes" id="UP000499080">
    <property type="component" value="Unassembled WGS sequence"/>
</dbReference>
<evidence type="ECO:0000313" key="2">
    <source>
        <dbReference type="Proteomes" id="UP000499080"/>
    </source>
</evidence>